<feature type="chain" id="PRO_5011001488" evidence="1">
    <location>
        <begin position="20"/>
        <end position="220"/>
    </location>
</feature>
<protein>
    <submittedName>
        <fullName evidence="2">Uncharacterized protein</fullName>
    </submittedName>
</protein>
<keyword evidence="1" id="KW-0732">Signal</keyword>
<evidence type="ECO:0000313" key="3">
    <source>
        <dbReference type="Proteomes" id="UP000193685"/>
    </source>
</evidence>
<sequence length="220" mass="25219">MALLLLQLASPLGIFGVLARNCRQIVLISWVNVGGLSPHQHMKDSCVKNVRTVEARTESIFNFVLPAEQQMYEALKSITKADTKGCLNSERYGPMTLYPKVPRYDTSDPHGFLMRRYFVYTNRFDFRINSYRPSDTVCWYPVAASVLPRVHKDRGCNWYDINADLTNNAYFNSTNILSKASLTQAPANSFFYSWVFDNKPEEMHLYGLNTNVHCQTPHFG</sequence>
<gene>
    <name evidence="2" type="ORF">BCR37DRAFT_388169</name>
</gene>
<evidence type="ECO:0000313" key="2">
    <source>
        <dbReference type="EMBL" id="ORY80454.1"/>
    </source>
</evidence>
<dbReference type="Proteomes" id="UP000193685">
    <property type="component" value="Unassembled WGS sequence"/>
</dbReference>
<name>A0A1Y2FAH8_PROLT</name>
<evidence type="ECO:0000256" key="1">
    <source>
        <dbReference type="SAM" id="SignalP"/>
    </source>
</evidence>
<proteinExistence type="predicted"/>
<organism evidence="2 3">
    <name type="scientific">Protomyces lactucae-debilis</name>
    <dbReference type="NCBI Taxonomy" id="2754530"/>
    <lineage>
        <taxon>Eukaryota</taxon>
        <taxon>Fungi</taxon>
        <taxon>Dikarya</taxon>
        <taxon>Ascomycota</taxon>
        <taxon>Taphrinomycotina</taxon>
        <taxon>Taphrinomycetes</taxon>
        <taxon>Taphrinales</taxon>
        <taxon>Protomycetaceae</taxon>
        <taxon>Protomyces</taxon>
    </lineage>
</organism>
<keyword evidence="3" id="KW-1185">Reference proteome</keyword>
<feature type="signal peptide" evidence="1">
    <location>
        <begin position="1"/>
        <end position="19"/>
    </location>
</feature>
<comment type="caution">
    <text evidence="2">The sequence shown here is derived from an EMBL/GenBank/DDBJ whole genome shotgun (WGS) entry which is preliminary data.</text>
</comment>
<reference evidence="2 3" key="1">
    <citation type="submission" date="2016-07" db="EMBL/GenBank/DDBJ databases">
        <title>Pervasive Adenine N6-methylation of Active Genes in Fungi.</title>
        <authorList>
            <consortium name="DOE Joint Genome Institute"/>
            <person name="Mondo S.J."/>
            <person name="Dannebaum R.O."/>
            <person name="Kuo R.C."/>
            <person name="Labutti K."/>
            <person name="Haridas S."/>
            <person name="Kuo A."/>
            <person name="Salamov A."/>
            <person name="Ahrendt S.R."/>
            <person name="Lipzen A."/>
            <person name="Sullivan W."/>
            <person name="Andreopoulos W.B."/>
            <person name="Clum A."/>
            <person name="Lindquist E."/>
            <person name="Daum C."/>
            <person name="Ramamoorthy G.K."/>
            <person name="Gryganskyi A."/>
            <person name="Culley D."/>
            <person name="Magnuson J.K."/>
            <person name="James T.Y."/>
            <person name="O'Malley M.A."/>
            <person name="Stajich J.E."/>
            <person name="Spatafora J.W."/>
            <person name="Visel A."/>
            <person name="Grigoriev I.V."/>
        </authorList>
    </citation>
    <scope>NUCLEOTIDE SEQUENCE [LARGE SCALE GENOMIC DNA]</scope>
    <source>
        <strain evidence="2 3">12-1054</strain>
    </source>
</reference>
<accession>A0A1Y2FAH8</accession>
<dbReference type="AlphaFoldDB" id="A0A1Y2FAH8"/>
<dbReference type="EMBL" id="MCFI01000013">
    <property type="protein sequence ID" value="ORY80454.1"/>
    <property type="molecule type" value="Genomic_DNA"/>
</dbReference>
<dbReference type="RefSeq" id="XP_040724342.1">
    <property type="nucleotide sequence ID" value="XM_040870599.1"/>
</dbReference>
<dbReference type="GeneID" id="63787198"/>